<dbReference type="PIRSF" id="PIRSF037081">
    <property type="entry name" value="P-loop_All4644_prd"/>
    <property type="match status" value="1"/>
</dbReference>
<evidence type="ECO:0000313" key="2">
    <source>
        <dbReference type="Proteomes" id="UP000000845"/>
    </source>
</evidence>
<dbReference type="PANTHER" id="PTHR12083">
    <property type="entry name" value="BIFUNCTIONAL POLYNUCLEOTIDE PHOSPHATASE/KINASE"/>
    <property type="match status" value="1"/>
</dbReference>
<dbReference type="InterPro" id="IPR017101">
    <property type="entry name" value="P-loop_ATP/GTP-bd_All4644_prd"/>
</dbReference>
<dbReference type="GO" id="GO:0006281">
    <property type="term" value="P:DNA repair"/>
    <property type="evidence" value="ECO:0007669"/>
    <property type="project" value="TreeGrafter"/>
</dbReference>
<evidence type="ECO:0000313" key="1">
    <source>
        <dbReference type="EMBL" id="ACZ08942.1"/>
    </source>
</evidence>
<organism evidence="1 2">
    <name type="scientific">Sebaldella termitidis (strain ATCC 33386 / NCTC 11300)</name>
    <dbReference type="NCBI Taxonomy" id="526218"/>
    <lineage>
        <taxon>Bacteria</taxon>
        <taxon>Fusobacteriati</taxon>
        <taxon>Fusobacteriota</taxon>
        <taxon>Fusobacteriia</taxon>
        <taxon>Fusobacteriales</taxon>
        <taxon>Leptotrichiaceae</taxon>
        <taxon>Sebaldella</taxon>
    </lineage>
</organism>
<dbReference type="KEGG" id="str:Sterm_2088"/>
<protein>
    <recommendedName>
        <fullName evidence="3">Kinase</fullName>
    </recommendedName>
</protein>
<dbReference type="PANTHER" id="PTHR12083:SF9">
    <property type="entry name" value="BIFUNCTIONAL POLYNUCLEOTIDE PHOSPHATASE_KINASE"/>
    <property type="match status" value="1"/>
</dbReference>
<dbReference type="InterPro" id="IPR027417">
    <property type="entry name" value="P-loop_NTPase"/>
</dbReference>
<keyword evidence="2" id="KW-1185">Reference proteome</keyword>
<dbReference type="eggNOG" id="COG4639">
    <property type="taxonomic scope" value="Bacteria"/>
</dbReference>
<dbReference type="SUPFAM" id="SSF52540">
    <property type="entry name" value="P-loop containing nucleoside triphosphate hydrolases"/>
    <property type="match status" value="1"/>
</dbReference>
<evidence type="ECO:0008006" key="3">
    <source>
        <dbReference type="Google" id="ProtNLM"/>
    </source>
</evidence>
<dbReference type="EMBL" id="CP001739">
    <property type="protein sequence ID" value="ACZ08942.1"/>
    <property type="molecule type" value="Genomic_DNA"/>
</dbReference>
<dbReference type="GO" id="GO:0003690">
    <property type="term" value="F:double-stranded DNA binding"/>
    <property type="evidence" value="ECO:0007669"/>
    <property type="project" value="TreeGrafter"/>
</dbReference>
<sequence length="150" mass="17454">METKFECIIFVGIQGSGKSTFYKENFFKTHVRINLDMLKTRNRERILTEACFEAKQNFVVDNTNPTAESRKRYIDSAKKAGFKVIAYYFDIEYNTALKRNNSRSGKEKVPERAVLSTKKQLEKPVYAEGIDEIFTVITENKNIYIIKSDK</sequence>
<reference evidence="2" key="1">
    <citation type="submission" date="2009-09" db="EMBL/GenBank/DDBJ databases">
        <title>The complete chromosome of Sebaldella termitidis ATCC 33386.</title>
        <authorList>
            <consortium name="US DOE Joint Genome Institute (JGI-PGF)"/>
            <person name="Lucas S."/>
            <person name="Copeland A."/>
            <person name="Lapidus A."/>
            <person name="Glavina del Rio T."/>
            <person name="Dalin E."/>
            <person name="Tice H."/>
            <person name="Bruce D."/>
            <person name="Goodwin L."/>
            <person name="Pitluck S."/>
            <person name="Kyrpides N."/>
            <person name="Mavromatis K."/>
            <person name="Ivanova N."/>
            <person name="Mikhailova N."/>
            <person name="Sims D."/>
            <person name="Meincke L."/>
            <person name="Brettin T."/>
            <person name="Detter J.C."/>
            <person name="Han C."/>
            <person name="Larimer F."/>
            <person name="Land M."/>
            <person name="Hauser L."/>
            <person name="Markowitz V."/>
            <person name="Cheng J.F."/>
            <person name="Hugenholtz P."/>
            <person name="Woyke T."/>
            <person name="Wu D."/>
            <person name="Eisen J.A."/>
        </authorList>
    </citation>
    <scope>NUCLEOTIDE SEQUENCE [LARGE SCALE GENOMIC DNA]</scope>
    <source>
        <strain evidence="2">ATCC 33386 / NCTC 11300</strain>
    </source>
</reference>
<dbReference type="HOGENOM" id="CLU_119557_0_0_0"/>
<dbReference type="RefSeq" id="WP_012861536.1">
    <property type="nucleotide sequence ID" value="NC_013517.1"/>
</dbReference>
<dbReference type="AlphaFoldDB" id="D1AK26"/>
<dbReference type="Proteomes" id="UP000000845">
    <property type="component" value="Chromosome"/>
</dbReference>
<dbReference type="STRING" id="526218.Sterm_2088"/>
<proteinExistence type="predicted"/>
<dbReference type="GO" id="GO:0046403">
    <property type="term" value="F:polynucleotide 3'-phosphatase activity"/>
    <property type="evidence" value="ECO:0007669"/>
    <property type="project" value="TreeGrafter"/>
</dbReference>
<accession>D1AK26</accession>
<gene>
    <name evidence="1" type="ordered locus">Sterm_2088</name>
</gene>
<reference evidence="1 2" key="2">
    <citation type="journal article" date="2010" name="Stand. Genomic Sci.">
        <title>Complete genome sequence of Sebaldella termitidis type strain (NCTC 11300).</title>
        <authorList>
            <person name="Harmon-Smith M."/>
            <person name="Celia L."/>
            <person name="Chertkov O."/>
            <person name="Lapidus A."/>
            <person name="Copeland A."/>
            <person name="Glavina Del Rio T."/>
            <person name="Nolan M."/>
            <person name="Lucas S."/>
            <person name="Tice H."/>
            <person name="Cheng J.F."/>
            <person name="Han C."/>
            <person name="Detter J.C."/>
            <person name="Bruce D."/>
            <person name="Goodwin L."/>
            <person name="Pitluck S."/>
            <person name="Pati A."/>
            <person name="Liolios K."/>
            <person name="Ivanova N."/>
            <person name="Mavromatis K."/>
            <person name="Mikhailova N."/>
            <person name="Chen A."/>
            <person name="Palaniappan K."/>
            <person name="Land M."/>
            <person name="Hauser L."/>
            <person name="Chang Y.J."/>
            <person name="Jeffries C.D."/>
            <person name="Brettin T."/>
            <person name="Goker M."/>
            <person name="Beck B."/>
            <person name="Bristow J."/>
            <person name="Eisen J.A."/>
            <person name="Markowitz V."/>
            <person name="Hugenholtz P."/>
            <person name="Kyrpides N.C."/>
            <person name="Klenk H.P."/>
            <person name="Chen F."/>
        </authorList>
    </citation>
    <scope>NUCLEOTIDE SEQUENCE [LARGE SCALE GENOMIC DNA]</scope>
    <source>
        <strain evidence="2">ATCC 33386 / NCTC 11300</strain>
    </source>
</reference>
<dbReference type="Pfam" id="PF13671">
    <property type="entry name" value="AAA_33"/>
    <property type="match status" value="1"/>
</dbReference>
<dbReference type="GO" id="GO:0046404">
    <property type="term" value="F:ATP-dependent polydeoxyribonucleotide 5'-hydroxyl-kinase activity"/>
    <property type="evidence" value="ECO:0007669"/>
    <property type="project" value="TreeGrafter"/>
</dbReference>
<name>D1AK26_SEBTE</name>
<dbReference type="Gene3D" id="3.40.50.300">
    <property type="entry name" value="P-loop containing nucleotide triphosphate hydrolases"/>
    <property type="match status" value="1"/>
</dbReference>